<dbReference type="InterPro" id="IPR025944">
    <property type="entry name" value="Sigma_54_int_dom_CS"/>
</dbReference>
<accession>A0A3M8DS18</accession>
<dbReference type="PROSITE" id="PS00675">
    <property type="entry name" value="SIGMA54_INTERACT_1"/>
    <property type="match status" value="1"/>
</dbReference>
<dbReference type="PROSITE" id="PS50045">
    <property type="entry name" value="SIGMA54_INTERACT_4"/>
    <property type="match status" value="1"/>
</dbReference>
<dbReference type="SUPFAM" id="SSF52540">
    <property type="entry name" value="P-loop containing nucleoside triphosphate hydrolases"/>
    <property type="match status" value="1"/>
</dbReference>
<dbReference type="SMART" id="SM00382">
    <property type="entry name" value="AAA"/>
    <property type="match status" value="1"/>
</dbReference>
<dbReference type="GO" id="GO:0005524">
    <property type="term" value="F:ATP binding"/>
    <property type="evidence" value="ECO:0007669"/>
    <property type="project" value="UniProtKB-KW"/>
</dbReference>
<evidence type="ECO:0000256" key="1">
    <source>
        <dbReference type="ARBA" id="ARBA00022741"/>
    </source>
</evidence>
<evidence type="ECO:0000256" key="4">
    <source>
        <dbReference type="ARBA" id="ARBA00023125"/>
    </source>
</evidence>
<dbReference type="PANTHER" id="PTHR32071">
    <property type="entry name" value="TRANSCRIPTIONAL REGULATORY PROTEIN"/>
    <property type="match status" value="1"/>
</dbReference>
<sequence>MNSKQVLIVDDEVEVTSFFSYFLKHKRCQVTTAHSGADVKRLIAEGSFAFDLAFVDLKLPDANGLDLLQAIKHVRPDCDVIIMTGYSTIKTAVTAMQRGARDYLEKPFDNLEALERIVLPILDEPTEPADDLSQIAAHYGIIYAPNSPMARFMPLAAKLAKKAINVLIEGETGTGKELLARFIHGESVRSQHPFVGLNCGALPQTLLESELFGHEKGSFTGALKERRGFFELAHNGTLFLDEIGEAPLMIQVKLLRVMETGEFNRIGGEETRKSNIRFISATNRNLEAEVERKRFRSDLLYRLEGVKLTLPPLRERPADIAVIVADYLEKKFAGTSRLGSDALALLQRYEWPGNVRQLLNVINQSVAIHECPVLSAEHLPSFLHSHTVAALDSRLLQTAFPPSSTPSPVSVRPLTDIVDQEAEQFVRSIIGHVDSVENLPFDELMERVKQLEREVGRGIIEKGLAETRGNRELLSRKLNITKRTIRYILNEK</sequence>
<dbReference type="Proteomes" id="UP000271031">
    <property type="component" value="Unassembled WGS sequence"/>
</dbReference>
<dbReference type="PROSITE" id="PS00676">
    <property type="entry name" value="SIGMA54_INTERACT_2"/>
    <property type="match status" value="1"/>
</dbReference>
<dbReference type="Pfam" id="PF25601">
    <property type="entry name" value="AAA_lid_14"/>
    <property type="match status" value="1"/>
</dbReference>
<dbReference type="SMART" id="SM00448">
    <property type="entry name" value="REC"/>
    <property type="match status" value="1"/>
</dbReference>
<dbReference type="InterPro" id="IPR002078">
    <property type="entry name" value="Sigma_54_int"/>
</dbReference>
<reference evidence="9 10" key="1">
    <citation type="submission" date="2018-10" db="EMBL/GenBank/DDBJ databases">
        <title>Phylogenomics of Brevibacillus.</title>
        <authorList>
            <person name="Dunlap C."/>
        </authorList>
    </citation>
    <scope>NUCLEOTIDE SEQUENCE [LARGE SCALE GENOMIC DNA]</scope>
    <source>
        <strain evidence="9 10">JCM 15716</strain>
    </source>
</reference>
<dbReference type="FunFam" id="3.40.50.300:FF:000006">
    <property type="entry name" value="DNA-binding transcriptional regulator NtrC"/>
    <property type="match status" value="1"/>
</dbReference>
<evidence type="ECO:0000256" key="2">
    <source>
        <dbReference type="ARBA" id="ARBA00022840"/>
    </source>
</evidence>
<dbReference type="EMBL" id="RHHQ01000007">
    <property type="protein sequence ID" value="RNB90251.1"/>
    <property type="molecule type" value="Genomic_DNA"/>
</dbReference>
<organism evidence="9 10">
    <name type="scientific">Brevibacillus fluminis</name>
    <dbReference type="NCBI Taxonomy" id="511487"/>
    <lineage>
        <taxon>Bacteria</taxon>
        <taxon>Bacillati</taxon>
        <taxon>Bacillota</taxon>
        <taxon>Bacilli</taxon>
        <taxon>Bacillales</taxon>
        <taxon>Paenibacillaceae</taxon>
        <taxon>Brevibacillus</taxon>
    </lineage>
</organism>
<evidence type="ECO:0000256" key="3">
    <source>
        <dbReference type="ARBA" id="ARBA00023015"/>
    </source>
</evidence>
<dbReference type="Gene3D" id="1.10.8.60">
    <property type="match status" value="1"/>
</dbReference>
<dbReference type="InterPro" id="IPR025943">
    <property type="entry name" value="Sigma_54_int_dom_ATP-bd_2"/>
</dbReference>
<comment type="caution">
    <text evidence="9">The sequence shown here is derived from an EMBL/GenBank/DDBJ whole genome shotgun (WGS) entry which is preliminary data.</text>
</comment>
<evidence type="ECO:0000256" key="5">
    <source>
        <dbReference type="ARBA" id="ARBA00023163"/>
    </source>
</evidence>
<dbReference type="InterPro" id="IPR058031">
    <property type="entry name" value="AAA_lid_NorR"/>
</dbReference>
<proteinExistence type="predicted"/>
<name>A0A3M8DS18_9BACL</name>
<dbReference type="GO" id="GO:0000160">
    <property type="term" value="P:phosphorelay signal transduction system"/>
    <property type="evidence" value="ECO:0007669"/>
    <property type="project" value="InterPro"/>
</dbReference>
<dbReference type="InterPro" id="IPR001789">
    <property type="entry name" value="Sig_transdc_resp-reg_receiver"/>
</dbReference>
<evidence type="ECO:0000256" key="6">
    <source>
        <dbReference type="PROSITE-ProRule" id="PRU00169"/>
    </source>
</evidence>
<keyword evidence="10" id="KW-1185">Reference proteome</keyword>
<keyword evidence="5" id="KW-0804">Transcription</keyword>
<dbReference type="Pfam" id="PF00072">
    <property type="entry name" value="Response_reg"/>
    <property type="match status" value="1"/>
</dbReference>
<feature type="domain" description="Sigma-54 factor interaction" evidence="7">
    <location>
        <begin position="142"/>
        <end position="367"/>
    </location>
</feature>
<dbReference type="Gene3D" id="3.40.50.2300">
    <property type="match status" value="1"/>
</dbReference>
<dbReference type="SUPFAM" id="SSF52172">
    <property type="entry name" value="CheY-like"/>
    <property type="match status" value="1"/>
</dbReference>
<dbReference type="InterPro" id="IPR003593">
    <property type="entry name" value="AAA+_ATPase"/>
</dbReference>
<evidence type="ECO:0000313" key="9">
    <source>
        <dbReference type="EMBL" id="RNB90251.1"/>
    </source>
</evidence>
<keyword evidence="4" id="KW-0238">DNA-binding</keyword>
<keyword evidence="3" id="KW-0805">Transcription regulation</keyword>
<evidence type="ECO:0000259" key="7">
    <source>
        <dbReference type="PROSITE" id="PS50045"/>
    </source>
</evidence>
<gene>
    <name evidence="9" type="ORF">EDM56_06970</name>
</gene>
<dbReference type="Pfam" id="PF00158">
    <property type="entry name" value="Sigma54_activat"/>
    <property type="match status" value="1"/>
</dbReference>
<protein>
    <submittedName>
        <fullName evidence="9">Sigma-54-dependent Fis family transcriptional regulator</fullName>
    </submittedName>
</protein>
<feature type="modified residue" description="4-aspartylphosphate" evidence="6">
    <location>
        <position position="56"/>
    </location>
</feature>
<dbReference type="PROSITE" id="PS50110">
    <property type="entry name" value="RESPONSE_REGULATORY"/>
    <property type="match status" value="1"/>
</dbReference>
<feature type="domain" description="Response regulatory" evidence="8">
    <location>
        <begin position="5"/>
        <end position="121"/>
    </location>
</feature>
<dbReference type="PROSITE" id="PS00688">
    <property type="entry name" value="SIGMA54_INTERACT_3"/>
    <property type="match status" value="1"/>
</dbReference>
<evidence type="ECO:0000313" key="10">
    <source>
        <dbReference type="Proteomes" id="UP000271031"/>
    </source>
</evidence>
<dbReference type="CDD" id="cd00009">
    <property type="entry name" value="AAA"/>
    <property type="match status" value="1"/>
</dbReference>
<dbReference type="GO" id="GO:0003677">
    <property type="term" value="F:DNA binding"/>
    <property type="evidence" value="ECO:0007669"/>
    <property type="project" value="UniProtKB-KW"/>
</dbReference>
<dbReference type="InterPro" id="IPR025662">
    <property type="entry name" value="Sigma_54_int_dom_ATP-bd_1"/>
</dbReference>
<dbReference type="InterPro" id="IPR011006">
    <property type="entry name" value="CheY-like_superfamily"/>
</dbReference>
<keyword evidence="6" id="KW-0597">Phosphoprotein</keyword>
<evidence type="ECO:0000259" key="8">
    <source>
        <dbReference type="PROSITE" id="PS50110"/>
    </source>
</evidence>
<dbReference type="RefSeq" id="WP_122917179.1">
    <property type="nucleotide sequence ID" value="NZ_RHHQ01000007.1"/>
</dbReference>
<keyword evidence="1" id="KW-0547">Nucleotide-binding</keyword>
<dbReference type="Gene3D" id="3.40.50.300">
    <property type="entry name" value="P-loop containing nucleotide triphosphate hydrolases"/>
    <property type="match status" value="1"/>
</dbReference>
<dbReference type="OrthoDB" id="9771372at2"/>
<dbReference type="AlphaFoldDB" id="A0A3M8DS18"/>
<dbReference type="CDD" id="cd00156">
    <property type="entry name" value="REC"/>
    <property type="match status" value="1"/>
</dbReference>
<dbReference type="GO" id="GO:0006355">
    <property type="term" value="P:regulation of DNA-templated transcription"/>
    <property type="evidence" value="ECO:0007669"/>
    <property type="project" value="InterPro"/>
</dbReference>
<dbReference type="InterPro" id="IPR027417">
    <property type="entry name" value="P-loop_NTPase"/>
</dbReference>
<keyword evidence="2" id="KW-0067">ATP-binding</keyword>